<dbReference type="InterPro" id="IPR023635">
    <property type="entry name" value="Peptide_deformylase"/>
</dbReference>
<dbReference type="GO" id="GO:0006412">
    <property type="term" value="P:translation"/>
    <property type="evidence" value="ECO:0007669"/>
    <property type="project" value="UniProtKB-UniRule"/>
</dbReference>
<feature type="binding site" evidence="6">
    <location>
        <position position="114"/>
    </location>
    <ligand>
        <name>Fe cation</name>
        <dbReference type="ChEBI" id="CHEBI:24875"/>
    </ligand>
</feature>
<dbReference type="EC" id="3.5.1.88" evidence="6"/>
<comment type="cofactor">
    <cofactor evidence="6">
        <name>Fe(2+)</name>
        <dbReference type="ChEBI" id="CHEBI:29033"/>
    </cofactor>
    <text evidence="6">Binds 1 Fe(2+) ion.</text>
</comment>
<feature type="active site" evidence="6">
    <location>
        <position position="158"/>
    </location>
</feature>
<name>A0A387AR58_9LACO</name>
<comment type="function">
    <text evidence="6">Removes the formyl group from the N-terminal Met of newly synthesized proteins. Requires at least a dipeptide for an efficient rate of reaction. N-terminal L-methionine is a prerequisite for activity but the enzyme has broad specificity at other positions.</text>
</comment>
<dbReference type="PANTHER" id="PTHR10458">
    <property type="entry name" value="PEPTIDE DEFORMYLASE"/>
    <property type="match status" value="1"/>
</dbReference>
<evidence type="ECO:0000256" key="1">
    <source>
        <dbReference type="ARBA" id="ARBA00010759"/>
    </source>
</evidence>
<sequence length="187" mass="21077">MILMKDIVRDGDKVLRKQANKVKFPLSDEDKQLAKDLMEYLEVSQDPKLCAKYKLRAGVGLAAPQVGVSEMMASVLVPNDFEGHGEPLFKDVIINPVIVSSSLQRCALTEGEGCLSVDKDIPGYIHRSARITLKYQDVNGEEHKVRLKNYPAIVCQHEIDHLHGTLFYDHIDKENPFSKVDNDLFVE</sequence>
<evidence type="ECO:0000313" key="7">
    <source>
        <dbReference type="EMBL" id="AYF92453.1"/>
    </source>
</evidence>
<accession>A0A387AR58</accession>
<evidence type="ECO:0000256" key="6">
    <source>
        <dbReference type="HAMAP-Rule" id="MF_00163"/>
    </source>
</evidence>
<keyword evidence="4 6" id="KW-0648">Protein biosynthesis</keyword>
<feature type="binding site" evidence="6">
    <location>
        <position position="157"/>
    </location>
    <ligand>
        <name>Fe cation</name>
        <dbReference type="ChEBI" id="CHEBI:24875"/>
    </ligand>
</feature>
<dbReference type="PIRSF" id="PIRSF004749">
    <property type="entry name" value="Pep_def"/>
    <property type="match status" value="1"/>
</dbReference>
<dbReference type="FunFam" id="3.90.45.10:FF:000002">
    <property type="entry name" value="Peptide deformylase"/>
    <property type="match status" value="1"/>
</dbReference>
<evidence type="ECO:0000256" key="5">
    <source>
        <dbReference type="ARBA" id="ARBA00023004"/>
    </source>
</evidence>
<dbReference type="HAMAP" id="MF_00163">
    <property type="entry name" value="Pep_deformylase"/>
    <property type="match status" value="1"/>
</dbReference>
<dbReference type="GO" id="GO:0046872">
    <property type="term" value="F:metal ion binding"/>
    <property type="evidence" value="ECO:0007669"/>
    <property type="project" value="UniProtKB-KW"/>
</dbReference>
<keyword evidence="3 6" id="KW-0378">Hydrolase</keyword>
<organism evidence="7 8">
    <name type="scientific">Apilactobacillus bombintestini</name>
    <dbReference type="NCBI Taxonomy" id="2419772"/>
    <lineage>
        <taxon>Bacteria</taxon>
        <taxon>Bacillati</taxon>
        <taxon>Bacillota</taxon>
        <taxon>Bacilli</taxon>
        <taxon>Lactobacillales</taxon>
        <taxon>Lactobacillaceae</taxon>
        <taxon>Apilactobacillus</taxon>
    </lineage>
</organism>
<dbReference type="SUPFAM" id="SSF56420">
    <property type="entry name" value="Peptide deformylase"/>
    <property type="match status" value="1"/>
</dbReference>
<feature type="binding site" evidence="6">
    <location>
        <position position="161"/>
    </location>
    <ligand>
        <name>Fe cation</name>
        <dbReference type="ChEBI" id="CHEBI:24875"/>
    </ligand>
</feature>
<dbReference type="Pfam" id="PF01327">
    <property type="entry name" value="Pep_deformylase"/>
    <property type="match status" value="1"/>
</dbReference>
<dbReference type="Proteomes" id="UP000272003">
    <property type="component" value="Chromosome"/>
</dbReference>
<dbReference type="NCBIfam" id="TIGR00079">
    <property type="entry name" value="pept_deformyl"/>
    <property type="match status" value="1"/>
</dbReference>
<proteinExistence type="inferred from homology"/>
<dbReference type="PRINTS" id="PR01576">
    <property type="entry name" value="PDEFORMYLASE"/>
</dbReference>
<dbReference type="KEGG" id="abom:D7I45_02715"/>
<protein>
    <recommendedName>
        <fullName evidence="6">Peptide deformylase</fullName>
        <shortName evidence="6">PDF</shortName>
        <ecNumber evidence="6">3.5.1.88</ecNumber>
    </recommendedName>
    <alternativeName>
        <fullName evidence="6">Polypeptide deformylase</fullName>
    </alternativeName>
</protein>
<dbReference type="InterPro" id="IPR036821">
    <property type="entry name" value="Peptide_deformylase_sf"/>
</dbReference>
<dbReference type="RefSeq" id="WP_120784221.1">
    <property type="nucleotide sequence ID" value="NZ_CP032626.1"/>
</dbReference>
<dbReference type="CDD" id="cd00487">
    <property type="entry name" value="Pep_deformylase"/>
    <property type="match status" value="1"/>
</dbReference>
<dbReference type="Gene3D" id="3.90.45.10">
    <property type="entry name" value="Peptide deformylase"/>
    <property type="match status" value="1"/>
</dbReference>
<dbReference type="AlphaFoldDB" id="A0A387AR58"/>
<evidence type="ECO:0000256" key="4">
    <source>
        <dbReference type="ARBA" id="ARBA00022917"/>
    </source>
</evidence>
<evidence type="ECO:0000256" key="2">
    <source>
        <dbReference type="ARBA" id="ARBA00022723"/>
    </source>
</evidence>
<keyword evidence="8" id="KW-1185">Reference proteome</keyword>
<evidence type="ECO:0000313" key="8">
    <source>
        <dbReference type="Proteomes" id="UP000272003"/>
    </source>
</evidence>
<keyword evidence="5 6" id="KW-0408">Iron</keyword>
<dbReference type="OrthoDB" id="9784988at2"/>
<gene>
    <name evidence="6" type="primary">def</name>
    <name evidence="7" type="ORF">D7I45_02715</name>
</gene>
<reference evidence="7 8" key="1">
    <citation type="submission" date="2018-09" db="EMBL/GenBank/DDBJ databases">
        <title>Genome sequencing of strain BHWM-4.</title>
        <authorList>
            <person name="Heo J."/>
            <person name="Kim S.-J."/>
            <person name="Kwon S.-W."/>
        </authorList>
    </citation>
    <scope>NUCLEOTIDE SEQUENCE [LARGE SCALE GENOMIC DNA]</scope>
    <source>
        <strain evidence="7 8">BHWM-4</strain>
    </source>
</reference>
<comment type="catalytic activity">
    <reaction evidence="6">
        <text>N-terminal N-formyl-L-methionyl-[peptide] + H2O = N-terminal L-methionyl-[peptide] + formate</text>
        <dbReference type="Rhea" id="RHEA:24420"/>
        <dbReference type="Rhea" id="RHEA-COMP:10639"/>
        <dbReference type="Rhea" id="RHEA-COMP:10640"/>
        <dbReference type="ChEBI" id="CHEBI:15377"/>
        <dbReference type="ChEBI" id="CHEBI:15740"/>
        <dbReference type="ChEBI" id="CHEBI:49298"/>
        <dbReference type="ChEBI" id="CHEBI:64731"/>
        <dbReference type="EC" id="3.5.1.88"/>
    </reaction>
</comment>
<dbReference type="EMBL" id="CP032626">
    <property type="protein sequence ID" value="AYF92453.1"/>
    <property type="molecule type" value="Genomic_DNA"/>
</dbReference>
<dbReference type="PANTHER" id="PTHR10458:SF8">
    <property type="entry name" value="PEPTIDE DEFORMYLASE 2"/>
    <property type="match status" value="1"/>
</dbReference>
<evidence type="ECO:0000256" key="3">
    <source>
        <dbReference type="ARBA" id="ARBA00022801"/>
    </source>
</evidence>
<dbReference type="GO" id="GO:0042586">
    <property type="term" value="F:peptide deformylase activity"/>
    <property type="evidence" value="ECO:0007669"/>
    <property type="project" value="UniProtKB-UniRule"/>
</dbReference>
<keyword evidence="2 6" id="KW-0479">Metal-binding</keyword>
<comment type="similarity">
    <text evidence="1 6">Belongs to the polypeptide deformylase family.</text>
</comment>